<dbReference type="PROSITE" id="PS50943">
    <property type="entry name" value="HTH_CROC1"/>
    <property type="match status" value="1"/>
</dbReference>
<dbReference type="CDD" id="cd00093">
    <property type="entry name" value="HTH_XRE"/>
    <property type="match status" value="1"/>
</dbReference>
<dbReference type="Gene3D" id="1.10.260.40">
    <property type="entry name" value="lambda repressor-like DNA-binding domains"/>
    <property type="match status" value="1"/>
</dbReference>
<dbReference type="SMART" id="SM00530">
    <property type="entry name" value="HTH_XRE"/>
    <property type="match status" value="1"/>
</dbReference>
<evidence type="ECO:0000256" key="1">
    <source>
        <dbReference type="SAM" id="MobiDB-lite"/>
    </source>
</evidence>
<dbReference type="AlphaFoldDB" id="A0A1G7SGR4"/>
<gene>
    <name evidence="3" type="ORF">SAMN05421505_102304</name>
</gene>
<evidence type="ECO:0000259" key="2">
    <source>
        <dbReference type="PROSITE" id="PS50943"/>
    </source>
</evidence>
<dbReference type="Proteomes" id="UP000198923">
    <property type="component" value="Unassembled WGS sequence"/>
</dbReference>
<dbReference type="EMBL" id="FNCN01000002">
    <property type="protein sequence ID" value="SDG22267.1"/>
    <property type="molecule type" value="Genomic_DNA"/>
</dbReference>
<keyword evidence="4" id="KW-1185">Reference proteome</keyword>
<organism evidence="3 4">
    <name type="scientific">Sinosporangium album</name>
    <dbReference type="NCBI Taxonomy" id="504805"/>
    <lineage>
        <taxon>Bacteria</taxon>
        <taxon>Bacillati</taxon>
        <taxon>Actinomycetota</taxon>
        <taxon>Actinomycetes</taxon>
        <taxon>Streptosporangiales</taxon>
        <taxon>Streptosporangiaceae</taxon>
        <taxon>Sinosporangium</taxon>
    </lineage>
</organism>
<evidence type="ECO:0000313" key="3">
    <source>
        <dbReference type="EMBL" id="SDG22267.1"/>
    </source>
</evidence>
<proteinExistence type="predicted"/>
<accession>A0A1G7SGR4</accession>
<feature type="domain" description="HTH cro/C1-type" evidence="2">
    <location>
        <begin position="5"/>
        <end position="58"/>
    </location>
</feature>
<feature type="region of interest" description="Disordered" evidence="1">
    <location>
        <begin position="70"/>
        <end position="97"/>
    </location>
</feature>
<dbReference type="GO" id="GO:0003677">
    <property type="term" value="F:DNA binding"/>
    <property type="evidence" value="ECO:0007669"/>
    <property type="project" value="InterPro"/>
</dbReference>
<name>A0A1G7SGR4_9ACTN</name>
<evidence type="ECO:0000313" key="4">
    <source>
        <dbReference type="Proteomes" id="UP000198923"/>
    </source>
</evidence>
<dbReference type="InterPro" id="IPR010982">
    <property type="entry name" value="Lambda_DNA-bd_dom_sf"/>
</dbReference>
<protein>
    <submittedName>
        <fullName evidence="3">Transcriptional regulator, contains XRE-family HTH domain</fullName>
    </submittedName>
</protein>
<dbReference type="Pfam" id="PF01381">
    <property type="entry name" value="HTH_3"/>
    <property type="match status" value="1"/>
</dbReference>
<dbReference type="SUPFAM" id="SSF47413">
    <property type="entry name" value="lambda repressor-like DNA-binding domains"/>
    <property type="match status" value="1"/>
</dbReference>
<sequence>MGDRMREARETLDLSLQAAAERADISPGYLFKLESGYVGTPSPRILHRLAGVLDVGYWELMSLADYVVPEGEEHQRRPEATPPAQSNRSPDRSPDRSLERVIYLLEEVVSELRRMRSP</sequence>
<reference evidence="3 4" key="1">
    <citation type="submission" date="2016-10" db="EMBL/GenBank/DDBJ databases">
        <authorList>
            <person name="de Groot N.N."/>
        </authorList>
    </citation>
    <scope>NUCLEOTIDE SEQUENCE [LARGE SCALE GENOMIC DNA]</scope>
    <source>
        <strain evidence="3 4">CPCC 201354</strain>
    </source>
</reference>
<dbReference type="InterPro" id="IPR001387">
    <property type="entry name" value="Cro/C1-type_HTH"/>
</dbReference>